<protein>
    <submittedName>
        <fullName evidence="1">Uncharacterized protein</fullName>
    </submittedName>
</protein>
<evidence type="ECO:0000313" key="1">
    <source>
        <dbReference type="EMBL" id="KKK67280.1"/>
    </source>
</evidence>
<organism evidence="1">
    <name type="scientific">marine sediment metagenome</name>
    <dbReference type="NCBI Taxonomy" id="412755"/>
    <lineage>
        <taxon>unclassified sequences</taxon>
        <taxon>metagenomes</taxon>
        <taxon>ecological metagenomes</taxon>
    </lineage>
</organism>
<reference evidence="1" key="1">
    <citation type="journal article" date="2015" name="Nature">
        <title>Complex archaea that bridge the gap between prokaryotes and eukaryotes.</title>
        <authorList>
            <person name="Spang A."/>
            <person name="Saw J.H."/>
            <person name="Jorgensen S.L."/>
            <person name="Zaremba-Niedzwiedzka K."/>
            <person name="Martijn J."/>
            <person name="Lind A.E."/>
            <person name="van Eijk R."/>
            <person name="Schleper C."/>
            <person name="Guy L."/>
            <person name="Ettema T.J."/>
        </authorList>
    </citation>
    <scope>NUCLEOTIDE SEQUENCE</scope>
</reference>
<sequence>SLGLVERDAALERLQLSRPVWVFMAKEAAVWHAKEFGYVTADTLRVLCPVPEGQDARIVGAVLKDKRLVKVSYTPTQRASSHARPIAVFRLREA</sequence>
<proteinExistence type="predicted"/>
<comment type="caution">
    <text evidence="1">The sequence shown here is derived from an EMBL/GenBank/DDBJ whole genome shotgun (WGS) entry which is preliminary data.</text>
</comment>
<dbReference type="AlphaFoldDB" id="A0A0F8Y124"/>
<gene>
    <name evidence="1" type="ORF">LCGC14_2955670</name>
</gene>
<accession>A0A0F8Y124</accession>
<name>A0A0F8Y124_9ZZZZ</name>
<feature type="non-terminal residue" evidence="1">
    <location>
        <position position="1"/>
    </location>
</feature>
<dbReference type="EMBL" id="LAZR01059691">
    <property type="protein sequence ID" value="KKK67280.1"/>
    <property type="molecule type" value="Genomic_DNA"/>
</dbReference>